<evidence type="ECO:0000256" key="1">
    <source>
        <dbReference type="ARBA" id="ARBA00022737"/>
    </source>
</evidence>
<name>A0A8J5QXS8_9HYME</name>
<accession>A0A8J5QXS8</accession>
<comment type="similarity">
    <text evidence="3">Belongs to the mitochondrial carrier (TC 2.A.29) family.</text>
</comment>
<dbReference type="EMBL" id="JAAOIC020000072">
    <property type="protein sequence ID" value="KAG8034026.1"/>
    <property type="molecule type" value="Genomic_DNA"/>
</dbReference>
<evidence type="ECO:0000256" key="4">
    <source>
        <dbReference type="SAM" id="MobiDB-lite"/>
    </source>
</evidence>
<feature type="repeat" description="Solcar" evidence="2">
    <location>
        <begin position="41"/>
        <end position="127"/>
    </location>
</feature>
<dbReference type="OrthoDB" id="270584at2759"/>
<reference evidence="5" key="1">
    <citation type="submission" date="2020-03" db="EMBL/GenBank/DDBJ databases">
        <authorList>
            <person name="Chebbi M.A."/>
            <person name="Drezen J.M."/>
        </authorList>
    </citation>
    <scope>NUCLEOTIDE SEQUENCE</scope>
    <source>
        <tissue evidence="5">Whole body</tissue>
    </source>
</reference>
<dbReference type="Proteomes" id="UP000729913">
    <property type="component" value="Unassembled WGS sequence"/>
</dbReference>
<evidence type="ECO:0000256" key="3">
    <source>
        <dbReference type="RuleBase" id="RU000488"/>
    </source>
</evidence>
<dbReference type="InterPro" id="IPR018108">
    <property type="entry name" value="MCP_transmembrane"/>
</dbReference>
<protein>
    <submittedName>
        <fullName evidence="5">Uncharacterized protein</fullName>
    </submittedName>
</protein>
<gene>
    <name evidence="5" type="ORF">G9C98_008507</name>
</gene>
<keyword evidence="2 3" id="KW-0812">Transmembrane</keyword>
<reference evidence="5" key="2">
    <citation type="submission" date="2021-04" db="EMBL/GenBank/DDBJ databases">
        <title>Genome-wide patterns of bracovirus chromosomal integration into multiple host tissues during parasitism.</title>
        <authorList>
            <person name="Chebbi M.A.C."/>
        </authorList>
    </citation>
    <scope>NUCLEOTIDE SEQUENCE</scope>
    <source>
        <tissue evidence="5">Whole body</tissue>
    </source>
</reference>
<keyword evidence="2" id="KW-0472">Membrane</keyword>
<comment type="caution">
    <text evidence="5">The sequence shown here is derived from an EMBL/GenBank/DDBJ whole genome shotgun (WGS) entry which is preliminary data.</text>
</comment>
<feature type="compositionally biased region" description="Polar residues" evidence="4">
    <location>
        <begin position="1"/>
        <end position="27"/>
    </location>
</feature>
<dbReference type="Pfam" id="PF00153">
    <property type="entry name" value="Mito_carr"/>
    <property type="match status" value="2"/>
</dbReference>
<evidence type="ECO:0000313" key="5">
    <source>
        <dbReference type="EMBL" id="KAG8034026.1"/>
    </source>
</evidence>
<keyword evidence="6" id="KW-1185">Reference proteome</keyword>
<dbReference type="GO" id="GO:0016020">
    <property type="term" value="C:membrane"/>
    <property type="evidence" value="ECO:0007669"/>
    <property type="project" value="UniProtKB-UniRule"/>
</dbReference>
<proteinExistence type="inferred from homology"/>
<dbReference type="AlphaFoldDB" id="A0A8J5QXS8"/>
<dbReference type="PROSITE" id="PS50920">
    <property type="entry name" value="SOLCAR"/>
    <property type="match status" value="1"/>
</dbReference>
<keyword evidence="1" id="KW-0677">Repeat</keyword>
<sequence length="177" mass="19693">MAGNTKNNAINNTAFDSDNNKSSITKTNTKEKDFPNLSNSERVLTSLVAGAAAGAIAKTTIAPLDRTKINFQISKMPYSQRAAIDFLVRAYKNEGLLSLWRGNSATMIRIVPYSAIQFAAHEQWKRILNVNGKNSEEGLMAFYKGLTMNWVKGPVAVSISFATHDIIRDYLRKYINK</sequence>
<feature type="region of interest" description="Disordered" evidence="4">
    <location>
        <begin position="1"/>
        <end position="36"/>
    </location>
</feature>
<evidence type="ECO:0000256" key="2">
    <source>
        <dbReference type="PROSITE-ProRule" id="PRU00282"/>
    </source>
</evidence>
<organism evidence="5 6">
    <name type="scientific">Cotesia typhae</name>
    <dbReference type="NCBI Taxonomy" id="2053667"/>
    <lineage>
        <taxon>Eukaryota</taxon>
        <taxon>Metazoa</taxon>
        <taxon>Ecdysozoa</taxon>
        <taxon>Arthropoda</taxon>
        <taxon>Hexapoda</taxon>
        <taxon>Insecta</taxon>
        <taxon>Pterygota</taxon>
        <taxon>Neoptera</taxon>
        <taxon>Endopterygota</taxon>
        <taxon>Hymenoptera</taxon>
        <taxon>Apocrita</taxon>
        <taxon>Ichneumonoidea</taxon>
        <taxon>Braconidae</taxon>
        <taxon>Microgastrinae</taxon>
        <taxon>Cotesia</taxon>
    </lineage>
</organism>
<dbReference type="PANTHER" id="PTHR24089">
    <property type="entry name" value="SOLUTE CARRIER FAMILY 25"/>
    <property type="match status" value="1"/>
</dbReference>
<evidence type="ECO:0000313" key="6">
    <source>
        <dbReference type="Proteomes" id="UP000729913"/>
    </source>
</evidence>
<keyword evidence="3" id="KW-0813">Transport</keyword>